<dbReference type="GO" id="GO:0000166">
    <property type="term" value="F:nucleotide binding"/>
    <property type="evidence" value="ECO:0007669"/>
    <property type="project" value="InterPro"/>
</dbReference>
<gene>
    <name evidence="3" type="ORF">ABOD76_19930</name>
</gene>
<dbReference type="AlphaFoldDB" id="A0AAU7UAX6"/>
<evidence type="ECO:0000259" key="2">
    <source>
        <dbReference type="Pfam" id="PF22725"/>
    </source>
</evidence>
<name>A0AAU7UAX6_9DEIO</name>
<dbReference type="RefSeq" id="WP_350243706.1">
    <property type="nucleotide sequence ID" value="NZ_CP158299.1"/>
</dbReference>
<evidence type="ECO:0000313" key="3">
    <source>
        <dbReference type="EMBL" id="XBV85665.1"/>
    </source>
</evidence>
<dbReference type="PANTHER" id="PTHR43377">
    <property type="entry name" value="BILIVERDIN REDUCTASE A"/>
    <property type="match status" value="1"/>
</dbReference>
<evidence type="ECO:0000259" key="1">
    <source>
        <dbReference type="Pfam" id="PF01408"/>
    </source>
</evidence>
<dbReference type="InterPro" id="IPR051450">
    <property type="entry name" value="Gfo/Idh/MocA_Oxidoreductases"/>
</dbReference>
<feature type="domain" description="Gfo/Idh/MocA-like oxidoreductase N-terminal" evidence="1">
    <location>
        <begin position="3"/>
        <end position="115"/>
    </location>
</feature>
<dbReference type="InterPro" id="IPR055170">
    <property type="entry name" value="GFO_IDH_MocA-like_dom"/>
</dbReference>
<organism evidence="3">
    <name type="scientific">Deinococcus sonorensis KR-87</name>
    <dbReference type="NCBI Taxonomy" id="694439"/>
    <lineage>
        <taxon>Bacteria</taxon>
        <taxon>Thermotogati</taxon>
        <taxon>Deinococcota</taxon>
        <taxon>Deinococci</taxon>
        <taxon>Deinococcales</taxon>
        <taxon>Deinococcaceae</taxon>
        <taxon>Deinococcus</taxon>
    </lineage>
</organism>
<dbReference type="InterPro" id="IPR000683">
    <property type="entry name" value="Gfo/Idh/MocA-like_OxRdtase_N"/>
</dbReference>
<dbReference type="SUPFAM" id="SSF51735">
    <property type="entry name" value="NAD(P)-binding Rossmann-fold domains"/>
    <property type="match status" value="1"/>
</dbReference>
<proteinExistence type="predicted"/>
<dbReference type="Gene3D" id="3.30.360.10">
    <property type="entry name" value="Dihydrodipicolinate Reductase, domain 2"/>
    <property type="match status" value="1"/>
</dbReference>
<accession>A0AAU7UAX6</accession>
<dbReference type="EMBL" id="CP158299">
    <property type="protein sequence ID" value="XBV85665.1"/>
    <property type="molecule type" value="Genomic_DNA"/>
</dbReference>
<sequence length="321" mass="34483">MTRLGLVGAGYMAHTHAAALRSLGAEVVGVCATDAAAAERLAQQHQLQLYRTLDELLEAVDVVDLCTPTDTHEALTVRAARAGRHVICEKPIALSPESGERMIAACEAAGVRLFIALVLRFFPQYRAAHEQVAAGAIGRPELLRLMRTTAPPAFGGDWYFDPERSGGALLDLLIHDLDYARWVAGDVRQVYALTRQQGQRSYAQVMLSHHSGALSLVEGGWAYPDGLFRTSLDLSGDGGVIEWNSDAPPPLRVFEPPGAPELAALPALNPAQDPYAAELAHALHCLEYGLPFEVTPQDALAALRLSLAARESVRTGQAVTL</sequence>
<feature type="domain" description="GFO/IDH/MocA-like oxidoreductase" evidence="2">
    <location>
        <begin position="125"/>
        <end position="241"/>
    </location>
</feature>
<dbReference type="KEGG" id="dsc:ABOD76_19930"/>
<dbReference type="InterPro" id="IPR036291">
    <property type="entry name" value="NAD(P)-bd_dom_sf"/>
</dbReference>
<reference evidence="3" key="1">
    <citation type="submission" date="2024-06" db="EMBL/GenBank/DDBJ databases">
        <title>Draft Genome Sequence of Deinococcus sonorensis Type Strain KR-87, a Biofilm Producing Representative of the Genus Deinococcus.</title>
        <authorList>
            <person name="Boren L.S."/>
            <person name="Grosso R.A."/>
            <person name="Hugenberg-Cox A.N."/>
            <person name="Hill J.T.E."/>
            <person name="Albert C.M."/>
            <person name="Tuohy J.M."/>
        </authorList>
    </citation>
    <scope>NUCLEOTIDE SEQUENCE</scope>
    <source>
        <strain evidence="3">KR-87</strain>
    </source>
</reference>
<dbReference type="PANTHER" id="PTHR43377:SF1">
    <property type="entry name" value="BILIVERDIN REDUCTASE A"/>
    <property type="match status" value="1"/>
</dbReference>
<dbReference type="Gene3D" id="3.40.50.720">
    <property type="entry name" value="NAD(P)-binding Rossmann-like Domain"/>
    <property type="match status" value="1"/>
</dbReference>
<dbReference type="SUPFAM" id="SSF55347">
    <property type="entry name" value="Glyceraldehyde-3-phosphate dehydrogenase-like, C-terminal domain"/>
    <property type="match status" value="1"/>
</dbReference>
<dbReference type="Pfam" id="PF22725">
    <property type="entry name" value="GFO_IDH_MocA_C3"/>
    <property type="match status" value="1"/>
</dbReference>
<dbReference type="Pfam" id="PF01408">
    <property type="entry name" value="GFO_IDH_MocA"/>
    <property type="match status" value="1"/>
</dbReference>
<protein>
    <submittedName>
        <fullName evidence="3">Gfo/Idh/MocA family oxidoreductase</fullName>
    </submittedName>
</protein>